<evidence type="ECO:0000313" key="3">
    <source>
        <dbReference type="Proteomes" id="UP001430455"/>
    </source>
</evidence>
<name>A0AAW4P849_9EURY</name>
<comment type="caution">
    <text evidence="2">The sequence shown here is derived from an EMBL/GenBank/DDBJ whole genome shotgun (WGS) entry which is preliminary data.</text>
</comment>
<dbReference type="EMBL" id="RKLT01000001">
    <property type="protein sequence ID" value="MBX0294019.1"/>
    <property type="molecule type" value="Genomic_DNA"/>
</dbReference>
<evidence type="ECO:0000313" key="2">
    <source>
        <dbReference type="EMBL" id="MBX0294019.1"/>
    </source>
</evidence>
<gene>
    <name evidence="2" type="ORF">EGH23_03880</name>
</gene>
<dbReference type="Proteomes" id="UP001430455">
    <property type="component" value="Unassembled WGS sequence"/>
</dbReference>
<dbReference type="AlphaFoldDB" id="A0AAW4P849"/>
<sequence length="52" mass="5802">MSNQRQSARGQRDDDIDDAADDPEGHLDGVEDGCGCTEIWEHLSEQRENNAD</sequence>
<evidence type="ECO:0000256" key="1">
    <source>
        <dbReference type="SAM" id="MobiDB-lite"/>
    </source>
</evidence>
<feature type="region of interest" description="Disordered" evidence="1">
    <location>
        <begin position="1"/>
        <end position="33"/>
    </location>
</feature>
<protein>
    <submittedName>
        <fullName evidence="2">Uncharacterized protein</fullName>
    </submittedName>
</protein>
<organism evidence="2 3">
    <name type="scientific">Haloarcula nitratireducens</name>
    <dbReference type="NCBI Taxonomy" id="2487749"/>
    <lineage>
        <taxon>Archaea</taxon>
        <taxon>Methanobacteriati</taxon>
        <taxon>Methanobacteriota</taxon>
        <taxon>Stenosarchaea group</taxon>
        <taxon>Halobacteria</taxon>
        <taxon>Halobacteriales</taxon>
        <taxon>Haloarculaceae</taxon>
        <taxon>Haloarcula</taxon>
    </lineage>
</organism>
<proteinExistence type="predicted"/>
<dbReference type="RefSeq" id="WP_220579237.1">
    <property type="nucleotide sequence ID" value="NZ_RKLT01000001.1"/>
</dbReference>
<accession>A0AAW4P849</accession>
<reference evidence="2 3" key="1">
    <citation type="submission" date="2021-06" db="EMBL/GenBank/DDBJ databases">
        <title>Halomicroarcula sp. a new haloarchaeum isolated from saline soil.</title>
        <authorList>
            <person name="Duran-Viseras A."/>
            <person name="Sanchez-Porro C."/>
            <person name="Ventosa A."/>
        </authorList>
    </citation>
    <scope>NUCLEOTIDE SEQUENCE [LARGE SCALE GENOMIC DNA]</scope>
    <source>
        <strain evidence="2 3">F27</strain>
    </source>
</reference>
<keyword evidence="3" id="KW-1185">Reference proteome</keyword>